<dbReference type="EMBL" id="WELI01000015">
    <property type="protein sequence ID" value="KAB7726502.1"/>
    <property type="molecule type" value="Genomic_DNA"/>
</dbReference>
<accession>A0A7J5TSV0</accession>
<evidence type="ECO:0000256" key="1">
    <source>
        <dbReference type="SAM" id="SignalP"/>
    </source>
</evidence>
<name>A0A7J5TSV0_9BACT</name>
<protein>
    <submittedName>
        <fullName evidence="2">Uncharacterized protein</fullName>
    </submittedName>
</protein>
<organism evidence="2 3">
    <name type="scientific">Rudanella paleaurantiibacter</name>
    <dbReference type="NCBI Taxonomy" id="2614655"/>
    <lineage>
        <taxon>Bacteria</taxon>
        <taxon>Pseudomonadati</taxon>
        <taxon>Bacteroidota</taxon>
        <taxon>Cytophagia</taxon>
        <taxon>Cytophagales</taxon>
        <taxon>Cytophagaceae</taxon>
        <taxon>Rudanella</taxon>
    </lineage>
</organism>
<gene>
    <name evidence="2" type="ORF">F5984_24615</name>
</gene>
<reference evidence="2 3" key="1">
    <citation type="submission" date="2019-10" db="EMBL/GenBank/DDBJ databases">
        <title>Rudanella paleaurantiibacter sp. nov., isolated from sludge.</title>
        <authorList>
            <person name="Xu S.Q."/>
        </authorList>
    </citation>
    <scope>NUCLEOTIDE SEQUENCE [LARGE SCALE GENOMIC DNA]</scope>
    <source>
        <strain evidence="2 3">HX-22-17</strain>
    </source>
</reference>
<keyword evidence="1" id="KW-0732">Signal</keyword>
<dbReference type="RefSeq" id="WP_152126816.1">
    <property type="nucleotide sequence ID" value="NZ_WELI01000015.1"/>
</dbReference>
<feature type="signal peptide" evidence="1">
    <location>
        <begin position="1"/>
        <end position="21"/>
    </location>
</feature>
<keyword evidence="3" id="KW-1185">Reference proteome</keyword>
<dbReference type="AlphaFoldDB" id="A0A7J5TSV0"/>
<comment type="caution">
    <text evidence="2">The sequence shown here is derived from an EMBL/GenBank/DDBJ whole genome shotgun (WGS) entry which is preliminary data.</text>
</comment>
<dbReference type="Proteomes" id="UP000488299">
    <property type="component" value="Unassembled WGS sequence"/>
</dbReference>
<feature type="chain" id="PRO_5029623817" evidence="1">
    <location>
        <begin position="22"/>
        <end position="190"/>
    </location>
</feature>
<evidence type="ECO:0000313" key="3">
    <source>
        <dbReference type="Proteomes" id="UP000488299"/>
    </source>
</evidence>
<evidence type="ECO:0000313" key="2">
    <source>
        <dbReference type="EMBL" id="KAB7726502.1"/>
    </source>
</evidence>
<proteinExistence type="predicted"/>
<sequence>MKRLFLLTFLLLAGISTYAQSGQIDLTLRYNLAQSRYEVYARPNFSQTGFLWGSAQVSVVTPASVGNGAFNVTSHNAGAWDDNSQLYAPAAAPGLDFHGIGSTGRSTTLVANQELLLFSFTLPGNACVAGLRLFVNGSDPGSNPSTMPGDFTNVVYVAAANNTTSVYRANYVNTGTLCTDCVLVAPSLSK</sequence>